<evidence type="ECO:0000256" key="9">
    <source>
        <dbReference type="ARBA" id="ARBA00023136"/>
    </source>
</evidence>
<evidence type="ECO:0000256" key="12">
    <source>
        <dbReference type="ARBA" id="ARBA00060385"/>
    </source>
</evidence>
<dbReference type="AlphaFoldDB" id="A0A2V4MXG7"/>
<dbReference type="EMBL" id="QFVT01000007">
    <property type="protein sequence ID" value="PYC47184.1"/>
    <property type="molecule type" value="Genomic_DNA"/>
</dbReference>
<dbReference type="PRINTS" id="PR00126">
    <property type="entry name" value="ATPASEGAMMA"/>
</dbReference>
<evidence type="ECO:0000256" key="3">
    <source>
        <dbReference type="ARBA" id="ARBA00007681"/>
    </source>
</evidence>
<dbReference type="InterPro" id="IPR000131">
    <property type="entry name" value="ATP_synth_F1_gsu"/>
</dbReference>
<gene>
    <name evidence="13" type="primary">atpG</name>
    <name evidence="14" type="ORF">DI396_11540</name>
</gene>
<dbReference type="Proteomes" id="UP000248012">
    <property type="component" value="Unassembled WGS sequence"/>
</dbReference>
<dbReference type="SUPFAM" id="SSF52943">
    <property type="entry name" value="ATP synthase (F1-ATPase), gamma subunit"/>
    <property type="match status" value="1"/>
</dbReference>
<evidence type="ECO:0000313" key="15">
    <source>
        <dbReference type="Proteomes" id="UP000248012"/>
    </source>
</evidence>
<dbReference type="GO" id="GO:0009579">
    <property type="term" value="C:thylakoid"/>
    <property type="evidence" value="ECO:0007669"/>
    <property type="project" value="UniProtKB-SubCell"/>
</dbReference>
<evidence type="ECO:0000256" key="2">
    <source>
        <dbReference type="ARBA" id="ARBA00004170"/>
    </source>
</evidence>
<keyword evidence="9 13" id="KW-0472">Membrane</keyword>
<evidence type="ECO:0000256" key="7">
    <source>
        <dbReference type="ARBA" id="ARBA00022781"/>
    </source>
</evidence>
<protein>
    <recommendedName>
        <fullName evidence="13">ATP synthase gamma chain</fullName>
    </recommendedName>
    <alternativeName>
        <fullName evidence="13">ATP synthase F1 sector gamma subunit</fullName>
    </alternativeName>
    <alternativeName>
        <fullName evidence="13">F-ATPase gamma subunit</fullName>
    </alternativeName>
</protein>
<evidence type="ECO:0000256" key="10">
    <source>
        <dbReference type="ARBA" id="ARBA00023196"/>
    </source>
</evidence>
<dbReference type="PIRSF" id="PIRSF039089">
    <property type="entry name" value="ATP_synthase_gamma"/>
    <property type="match status" value="1"/>
</dbReference>
<dbReference type="FunFam" id="1.10.287.80:FF:000003">
    <property type="entry name" value="ATP synthase gamma chain, chloroplastic"/>
    <property type="match status" value="1"/>
</dbReference>
<dbReference type="OrthoDB" id="9812769at2"/>
<keyword evidence="5 13" id="KW-1003">Cell membrane</keyword>
<evidence type="ECO:0000256" key="4">
    <source>
        <dbReference type="ARBA" id="ARBA00022448"/>
    </source>
</evidence>
<comment type="subunit">
    <text evidence="13">F-type ATPases have 2 components, CF(1) - the catalytic core - and CF(0) - the membrane proton channel. CF(1) has five subunits: alpha(3), beta(3), gamma(1), delta(1), epsilon(1). CF(0) has three main subunits: a, b and c.</text>
</comment>
<dbReference type="Gene3D" id="1.10.287.80">
    <property type="entry name" value="ATP synthase, gamma subunit, helix hairpin domain"/>
    <property type="match status" value="1"/>
</dbReference>
<keyword evidence="11 13" id="KW-0066">ATP synthesis</keyword>
<dbReference type="HAMAP" id="MF_00815">
    <property type="entry name" value="ATP_synth_gamma_bact"/>
    <property type="match status" value="1"/>
</dbReference>
<dbReference type="FunFam" id="1.10.287.80:FF:000001">
    <property type="entry name" value="ATP synthase gamma chain"/>
    <property type="match status" value="1"/>
</dbReference>
<dbReference type="PROSITE" id="PS00153">
    <property type="entry name" value="ATPASE_GAMMA"/>
    <property type="match status" value="1"/>
</dbReference>
<keyword evidence="4 13" id="KW-0813">Transport</keyword>
<keyword evidence="15" id="KW-1185">Reference proteome</keyword>
<evidence type="ECO:0000256" key="1">
    <source>
        <dbReference type="ARBA" id="ARBA00003456"/>
    </source>
</evidence>
<reference evidence="14 15" key="1">
    <citation type="submission" date="2018-05" db="EMBL/GenBank/DDBJ databases">
        <title>Oceanovita maritima gen. nov., sp. nov., a marine bacterium in the family Rhodobacteraceae isolated from surface seawater of Lundu port Xiamen, China.</title>
        <authorList>
            <person name="Hetharua B.H."/>
            <person name="Min D."/>
            <person name="Liao H."/>
            <person name="Tian Y."/>
        </authorList>
    </citation>
    <scope>NUCLEOTIDE SEQUENCE [LARGE SCALE GENOMIC DNA]</scope>
    <source>
        <strain evidence="14 15">FSX-11</strain>
    </source>
</reference>
<evidence type="ECO:0000256" key="8">
    <source>
        <dbReference type="ARBA" id="ARBA00023065"/>
    </source>
</evidence>
<dbReference type="InterPro" id="IPR023632">
    <property type="entry name" value="ATP_synth_F1_gsu_CS"/>
</dbReference>
<evidence type="ECO:0000313" key="14">
    <source>
        <dbReference type="EMBL" id="PYC47184.1"/>
    </source>
</evidence>
<accession>A0A2V4MXG7</accession>
<keyword evidence="8 13" id="KW-0406">Ion transport</keyword>
<dbReference type="GO" id="GO:0005886">
    <property type="term" value="C:plasma membrane"/>
    <property type="evidence" value="ECO:0007669"/>
    <property type="project" value="UniProtKB-SubCell"/>
</dbReference>
<comment type="similarity">
    <text evidence="3 13">Belongs to the ATPase gamma chain family.</text>
</comment>
<organism evidence="14 15">
    <name type="scientific">Litorivita pollutaquae</name>
    <dbReference type="NCBI Taxonomy" id="2200892"/>
    <lineage>
        <taxon>Bacteria</taxon>
        <taxon>Pseudomonadati</taxon>
        <taxon>Pseudomonadota</taxon>
        <taxon>Alphaproteobacteria</taxon>
        <taxon>Rhodobacterales</taxon>
        <taxon>Paracoccaceae</taxon>
        <taxon>Litorivita</taxon>
    </lineage>
</organism>
<dbReference type="GO" id="GO:0005524">
    <property type="term" value="F:ATP binding"/>
    <property type="evidence" value="ECO:0007669"/>
    <property type="project" value="UniProtKB-UniRule"/>
</dbReference>
<evidence type="ECO:0000256" key="5">
    <source>
        <dbReference type="ARBA" id="ARBA00022475"/>
    </source>
</evidence>
<keyword evidence="6" id="KW-0997">Cell inner membrane</keyword>
<dbReference type="GO" id="GO:0045259">
    <property type="term" value="C:proton-transporting ATP synthase complex"/>
    <property type="evidence" value="ECO:0007669"/>
    <property type="project" value="UniProtKB-KW"/>
</dbReference>
<dbReference type="Pfam" id="PF00231">
    <property type="entry name" value="ATP-synt"/>
    <property type="match status" value="1"/>
</dbReference>
<dbReference type="RefSeq" id="WP_110796374.1">
    <property type="nucleotide sequence ID" value="NZ_KZ826486.1"/>
</dbReference>
<evidence type="ECO:0000256" key="6">
    <source>
        <dbReference type="ARBA" id="ARBA00022519"/>
    </source>
</evidence>
<evidence type="ECO:0000256" key="11">
    <source>
        <dbReference type="ARBA" id="ARBA00023310"/>
    </source>
</evidence>
<comment type="function">
    <text evidence="1 13">Produces ATP from ADP in the presence of a proton gradient across the membrane. The gamma chain is believed to be important in regulating ATPase activity and the flow of protons through the CF(0) complex.</text>
</comment>
<dbReference type="GO" id="GO:0042777">
    <property type="term" value="P:proton motive force-driven plasma membrane ATP synthesis"/>
    <property type="evidence" value="ECO:0007669"/>
    <property type="project" value="UniProtKB-UniRule"/>
</dbReference>
<dbReference type="PANTHER" id="PTHR11693:SF22">
    <property type="entry name" value="ATP SYNTHASE SUBUNIT GAMMA, MITOCHONDRIAL"/>
    <property type="match status" value="1"/>
</dbReference>
<dbReference type="Gene3D" id="3.40.1380.10">
    <property type="match status" value="1"/>
</dbReference>
<sequence length="291" mass="31157">MPNLKDLKNRIASVKNTRKITKAMQMVAAAKLRRAQEAAEQSRPYTARFNAVLGGLAASVGGSDSAPKLLSGTGSDQVHLLVVMTAERGLCGGFNGNISKLARAKAQELVAQGKTVKILTVGKKGRDAIRRDLGDLFVGHVDLSDVKRLGYDNAQGIAQDILSRFDAGEFDVATIFYAKFVNVVTQIPTAQQVIPAAYEADEEAGAATLYDYEPSEEAILADLLPRGVATQIFSALLENAASEQGARMSAMDNATRNAGEMIDKLTIQYNRSRQAVITNELIEIISGAEAL</sequence>
<comment type="subcellular location">
    <subcellularLocation>
        <location evidence="13">Cell membrane</location>
        <topology evidence="13">Peripheral membrane protein</topology>
    </subcellularLocation>
    <subcellularLocation>
        <location evidence="2">Membrane</location>
        <topology evidence="2">Peripheral membrane protein</topology>
    </subcellularLocation>
    <subcellularLocation>
        <location evidence="12">Thylakoid</location>
    </subcellularLocation>
</comment>
<comment type="caution">
    <text evidence="14">The sequence shown here is derived from an EMBL/GenBank/DDBJ whole genome shotgun (WGS) entry which is preliminary data.</text>
</comment>
<dbReference type="NCBIfam" id="NF004146">
    <property type="entry name" value="PRK05621.1-4"/>
    <property type="match status" value="1"/>
</dbReference>
<keyword evidence="10 13" id="KW-0139">CF(1)</keyword>
<proteinExistence type="inferred from homology"/>
<dbReference type="GO" id="GO:0046933">
    <property type="term" value="F:proton-transporting ATP synthase activity, rotational mechanism"/>
    <property type="evidence" value="ECO:0007669"/>
    <property type="project" value="UniProtKB-UniRule"/>
</dbReference>
<dbReference type="NCBIfam" id="TIGR01146">
    <property type="entry name" value="ATPsyn_F1gamma"/>
    <property type="match status" value="1"/>
</dbReference>
<evidence type="ECO:0000256" key="13">
    <source>
        <dbReference type="HAMAP-Rule" id="MF_00815"/>
    </source>
</evidence>
<dbReference type="InterPro" id="IPR035968">
    <property type="entry name" value="ATP_synth_F1_ATPase_gsu"/>
</dbReference>
<dbReference type="CDD" id="cd12151">
    <property type="entry name" value="F1-ATPase_gamma"/>
    <property type="match status" value="1"/>
</dbReference>
<dbReference type="PANTHER" id="PTHR11693">
    <property type="entry name" value="ATP SYNTHASE GAMMA CHAIN"/>
    <property type="match status" value="1"/>
</dbReference>
<name>A0A2V4MXG7_9RHOB</name>
<keyword evidence="7 13" id="KW-0375">Hydrogen ion transport</keyword>